<name>A0AAD7ALS9_9AGAR</name>
<dbReference type="Proteomes" id="UP001218218">
    <property type="component" value="Unassembled WGS sequence"/>
</dbReference>
<dbReference type="Pfam" id="PF02278">
    <property type="entry name" value="Lyase_8"/>
    <property type="match status" value="1"/>
</dbReference>
<keyword evidence="2 5" id="KW-0732">Signal</keyword>
<gene>
    <name evidence="9" type="ORF">DFH08DRAFT_844920</name>
</gene>
<dbReference type="SUPFAM" id="SSF74650">
    <property type="entry name" value="Galactose mutarotase-like"/>
    <property type="match status" value="1"/>
</dbReference>
<dbReference type="InterPro" id="IPR012970">
    <property type="entry name" value="Lyase_8_alpha_N"/>
</dbReference>
<evidence type="ECO:0000256" key="5">
    <source>
        <dbReference type="SAM" id="SignalP"/>
    </source>
</evidence>
<dbReference type="Gene3D" id="2.70.98.10">
    <property type="match status" value="1"/>
</dbReference>
<dbReference type="GO" id="GO:0016837">
    <property type="term" value="F:carbon-oxygen lyase activity, acting on polysaccharides"/>
    <property type="evidence" value="ECO:0007669"/>
    <property type="project" value="UniProtKB-ARBA"/>
</dbReference>
<feature type="chain" id="PRO_5042051094" evidence="5">
    <location>
        <begin position="22"/>
        <end position="825"/>
    </location>
</feature>
<keyword evidence="3 9" id="KW-0456">Lyase</keyword>
<evidence type="ECO:0000313" key="10">
    <source>
        <dbReference type="Proteomes" id="UP001218218"/>
    </source>
</evidence>
<evidence type="ECO:0000256" key="3">
    <source>
        <dbReference type="ARBA" id="ARBA00023239"/>
    </source>
</evidence>
<feature type="domain" description="Polysaccharide lyase family 8 central" evidence="6">
    <location>
        <begin position="455"/>
        <end position="701"/>
    </location>
</feature>
<dbReference type="SUPFAM" id="SSF49863">
    <property type="entry name" value="Hyaluronate lyase-like, C-terminal domain"/>
    <property type="match status" value="1"/>
</dbReference>
<dbReference type="InterPro" id="IPR008929">
    <property type="entry name" value="Chondroitin_lyas"/>
</dbReference>
<evidence type="ECO:0000259" key="7">
    <source>
        <dbReference type="Pfam" id="PF02884"/>
    </source>
</evidence>
<keyword evidence="10" id="KW-1185">Reference proteome</keyword>
<dbReference type="SUPFAM" id="SSF48230">
    <property type="entry name" value="Chondroitin AC/alginate lyase"/>
    <property type="match status" value="1"/>
</dbReference>
<dbReference type="Pfam" id="PF02884">
    <property type="entry name" value="Lyase_8_C"/>
    <property type="match status" value="1"/>
</dbReference>
<accession>A0AAD7ALS9</accession>
<dbReference type="InterPro" id="IPR038970">
    <property type="entry name" value="Lyase_8"/>
</dbReference>
<dbReference type="InterPro" id="IPR011071">
    <property type="entry name" value="Lyase_8-like_C"/>
</dbReference>
<feature type="signal peptide" evidence="5">
    <location>
        <begin position="1"/>
        <end position="21"/>
    </location>
</feature>
<evidence type="ECO:0000259" key="8">
    <source>
        <dbReference type="Pfam" id="PF08124"/>
    </source>
</evidence>
<dbReference type="Gene3D" id="2.60.220.10">
    <property type="entry name" value="Polysaccharide lyase family 8-like, C-terminal"/>
    <property type="match status" value="1"/>
</dbReference>
<dbReference type="InterPro" id="IPR004103">
    <property type="entry name" value="Lyase_8_C"/>
</dbReference>
<feature type="domain" description="Polysaccharide lyase 8 N-terminal alpha-helical" evidence="8">
    <location>
        <begin position="127"/>
        <end position="374"/>
    </location>
</feature>
<dbReference type="GO" id="GO:0005576">
    <property type="term" value="C:extracellular region"/>
    <property type="evidence" value="ECO:0007669"/>
    <property type="project" value="InterPro"/>
</dbReference>
<evidence type="ECO:0000256" key="1">
    <source>
        <dbReference type="ARBA" id="ARBA00006699"/>
    </source>
</evidence>
<feature type="region of interest" description="Disordered" evidence="4">
    <location>
        <begin position="37"/>
        <end position="58"/>
    </location>
</feature>
<comment type="caution">
    <text evidence="9">The sequence shown here is derived from an EMBL/GenBank/DDBJ whole genome shotgun (WGS) entry which is preliminary data.</text>
</comment>
<organism evidence="9 10">
    <name type="scientific">Mycena albidolilacea</name>
    <dbReference type="NCBI Taxonomy" id="1033008"/>
    <lineage>
        <taxon>Eukaryota</taxon>
        <taxon>Fungi</taxon>
        <taxon>Dikarya</taxon>
        <taxon>Basidiomycota</taxon>
        <taxon>Agaricomycotina</taxon>
        <taxon>Agaricomycetes</taxon>
        <taxon>Agaricomycetidae</taxon>
        <taxon>Agaricales</taxon>
        <taxon>Marasmiineae</taxon>
        <taxon>Mycenaceae</taxon>
        <taxon>Mycena</taxon>
    </lineage>
</organism>
<evidence type="ECO:0000259" key="6">
    <source>
        <dbReference type="Pfam" id="PF02278"/>
    </source>
</evidence>
<evidence type="ECO:0000256" key="4">
    <source>
        <dbReference type="SAM" id="MobiDB-lite"/>
    </source>
</evidence>
<dbReference type="InterPro" id="IPR011013">
    <property type="entry name" value="Gal_mutarotase_sf_dom"/>
</dbReference>
<reference evidence="9" key="1">
    <citation type="submission" date="2023-03" db="EMBL/GenBank/DDBJ databases">
        <title>Massive genome expansion in bonnet fungi (Mycena s.s.) driven by repeated elements and novel gene families across ecological guilds.</title>
        <authorList>
            <consortium name="Lawrence Berkeley National Laboratory"/>
            <person name="Harder C.B."/>
            <person name="Miyauchi S."/>
            <person name="Viragh M."/>
            <person name="Kuo A."/>
            <person name="Thoen E."/>
            <person name="Andreopoulos B."/>
            <person name="Lu D."/>
            <person name="Skrede I."/>
            <person name="Drula E."/>
            <person name="Henrissat B."/>
            <person name="Morin E."/>
            <person name="Kohler A."/>
            <person name="Barry K."/>
            <person name="LaButti K."/>
            <person name="Morin E."/>
            <person name="Salamov A."/>
            <person name="Lipzen A."/>
            <person name="Mereny Z."/>
            <person name="Hegedus B."/>
            <person name="Baldrian P."/>
            <person name="Stursova M."/>
            <person name="Weitz H."/>
            <person name="Taylor A."/>
            <person name="Grigoriev I.V."/>
            <person name="Nagy L.G."/>
            <person name="Martin F."/>
            <person name="Kauserud H."/>
        </authorList>
    </citation>
    <scope>NUCLEOTIDE SEQUENCE</scope>
    <source>
        <strain evidence="9">CBHHK002</strain>
    </source>
</reference>
<dbReference type="Pfam" id="PF08124">
    <property type="entry name" value="Lyase_8_N"/>
    <property type="match status" value="1"/>
</dbReference>
<dbReference type="GO" id="GO:0005975">
    <property type="term" value="P:carbohydrate metabolic process"/>
    <property type="evidence" value="ECO:0007669"/>
    <property type="project" value="InterPro"/>
</dbReference>
<evidence type="ECO:0000256" key="2">
    <source>
        <dbReference type="ARBA" id="ARBA00022729"/>
    </source>
</evidence>
<feature type="domain" description="Polysaccharide lyase family 8 C-terminal" evidence="7">
    <location>
        <begin position="716"/>
        <end position="788"/>
    </location>
</feature>
<dbReference type="PANTHER" id="PTHR38481:SF1">
    <property type="entry name" value="HYALURONATE LYASE"/>
    <property type="match status" value="1"/>
</dbReference>
<dbReference type="AlphaFoldDB" id="A0AAD7ALS9"/>
<dbReference type="Gene3D" id="1.50.10.100">
    <property type="entry name" value="Chondroitin AC/alginate lyase"/>
    <property type="match status" value="1"/>
</dbReference>
<dbReference type="InterPro" id="IPR014718">
    <property type="entry name" value="GH-type_carb-bd"/>
</dbReference>
<sequence>MKTSTVLSFIFYLSSLSATHATREHGPIARRLRAVASASTNTTIPTSTTPTNSLSTDSVSASASASANATATVTSSSSAALTVSTTTTSTPVTSSTAIPAAVLERRLSNIVGALTNASSIPSWLATLNATGQWPDVDYTSGCAGQRANWPAELHWTRITTLAGAWHGGLAGAEQYVKDPSLRTSISLAMGYWFSNDFQNPACLDSGGTDTCPCGTPGLWNTNWFPNIIGTPEVVSITCLLLDDTLEPSEFSNCTHITGRAYNTFIVPAKQVGVLTGANALDVAKIGIDLGLLTSNASLLTDAFARVHSQMVITTANRADGIRPDGSFGQHSGITYNGNYGKDFTNDIVDLEVEAGGTQFQVSPAGQTAFATLFDGDAWMIYANTLTGVLHWDFSVLGRFIAFPTADFTQATGSILLNLTKIGVLGEEWGSDTLKNFSTSLSQNATTANAGNLQGNRMFFDNDYMVHRGASYVTTLKMLSTRSQNTECTNLANPFGFHLSDGALRTYLRGNEYEDIAAAMDWNLIPGITTDYGATPLNCAQTGAGGVENFVGGVSNGQLGVAAMRYTNPLTKNLHYQKSWFFLNDDVQVVLVSNISSATNASVISVLDQKLNSGPVIVDSKTTVAPFAQHGLRSRSLWHGNVGYTFPNTADFSLSVEVGEKTGNWSAIGTSTQPPNTVDLFSAWLVHESLNASLAYTIFPDTDFDTFVKKSSQSRIEVVQNDALVSAVLDAGSSKALAVFWAPGGGSFNFAKGSPTAFTISTNGTAAVLFDWKSRVVTVSDPTQTLSALSVTLSVGGNPGSLSKTLNFTLPSASRGLAGSSVSQPV</sequence>
<proteinExistence type="inferred from homology"/>
<dbReference type="EMBL" id="JARIHO010000005">
    <property type="protein sequence ID" value="KAJ7361713.1"/>
    <property type="molecule type" value="Genomic_DNA"/>
</dbReference>
<dbReference type="PANTHER" id="PTHR38481">
    <property type="entry name" value="HYALURONATE LYASE"/>
    <property type="match status" value="1"/>
</dbReference>
<dbReference type="GO" id="GO:0030246">
    <property type="term" value="F:carbohydrate binding"/>
    <property type="evidence" value="ECO:0007669"/>
    <property type="project" value="InterPro"/>
</dbReference>
<dbReference type="InterPro" id="IPR003159">
    <property type="entry name" value="Lyase_8_central_dom"/>
</dbReference>
<comment type="similarity">
    <text evidence="1">Belongs to the polysaccharide lyase 8 family.</text>
</comment>
<evidence type="ECO:0000313" key="9">
    <source>
        <dbReference type="EMBL" id="KAJ7361713.1"/>
    </source>
</evidence>
<protein>
    <submittedName>
        <fullName evidence="9">Polysaccharide lyase family 8 protein</fullName>
    </submittedName>
</protein>